<accession>A0A9P8WJJ5</accession>
<feature type="signal peptide" evidence="2">
    <location>
        <begin position="1"/>
        <end position="18"/>
    </location>
</feature>
<dbReference type="PANTHER" id="PTHR40640">
    <property type="entry name" value="ANCHORED GLYCOPROTEIN, PUTATIVE (AFU_ORTHOLOGUE AFUA_8G04860)-RELATED"/>
    <property type="match status" value="1"/>
</dbReference>
<keyword evidence="2" id="KW-0732">Signal</keyword>
<evidence type="ECO:0000256" key="1">
    <source>
        <dbReference type="SAM" id="MobiDB-lite"/>
    </source>
</evidence>
<comment type="caution">
    <text evidence="3">The sequence shown here is derived from an EMBL/GenBank/DDBJ whole genome shotgun (WGS) entry which is preliminary data.</text>
</comment>
<reference evidence="3 4" key="1">
    <citation type="journal article" date="2021" name="Nat. Commun.">
        <title>Genetic determinants of endophytism in the Arabidopsis root mycobiome.</title>
        <authorList>
            <person name="Mesny F."/>
            <person name="Miyauchi S."/>
            <person name="Thiergart T."/>
            <person name="Pickel B."/>
            <person name="Atanasova L."/>
            <person name="Karlsson M."/>
            <person name="Huettel B."/>
            <person name="Barry K.W."/>
            <person name="Haridas S."/>
            <person name="Chen C."/>
            <person name="Bauer D."/>
            <person name="Andreopoulos W."/>
            <person name="Pangilinan J."/>
            <person name="LaButti K."/>
            <person name="Riley R."/>
            <person name="Lipzen A."/>
            <person name="Clum A."/>
            <person name="Drula E."/>
            <person name="Henrissat B."/>
            <person name="Kohler A."/>
            <person name="Grigoriev I.V."/>
            <person name="Martin F.M."/>
            <person name="Hacquard S."/>
        </authorList>
    </citation>
    <scope>NUCLEOTIDE SEQUENCE [LARGE SCALE GENOMIC DNA]</scope>
    <source>
        <strain evidence="3 4">MPI-CAGE-CH-0241</strain>
    </source>
</reference>
<protein>
    <submittedName>
        <fullName evidence="3">Uncharacterized protein</fullName>
    </submittedName>
</protein>
<dbReference type="Proteomes" id="UP000777438">
    <property type="component" value="Unassembled WGS sequence"/>
</dbReference>
<evidence type="ECO:0000313" key="3">
    <source>
        <dbReference type="EMBL" id="KAH6900805.1"/>
    </source>
</evidence>
<sequence>MLQRLPLFAFCSVAAAAAQTTVTVYFPAYSEDGLEASVVGVKDTVTTYALNCPDTAEEDECGMPDGLLLTFGPTTLAYTYTTVFEAEETGQSITASNSLNCRLQLTKDLADCTAVVDQSISGTNSIVTLSTTVTGLTSTPLIVTVTAGADKLGDEASTATSTGSATGASETGESTTKTASGTTTVETASSQTSEASETTLGTTAAESSTPSVTGEQSTTTNSDNAAGPAATLQVLLAGAAALVGGAAVML</sequence>
<evidence type="ECO:0000313" key="4">
    <source>
        <dbReference type="Proteomes" id="UP000777438"/>
    </source>
</evidence>
<name>A0A9P8WJJ5_9HYPO</name>
<gene>
    <name evidence="3" type="ORF">B0T10DRAFT_471660</name>
</gene>
<feature type="region of interest" description="Disordered" evidence="1">
    <location>
        <begin position="154"/>
        <end position="225"/>
    </location>
</feature>
<feature type="chain" id="PRO_5040368639" evidence="2">
    <location>
        <begin position="19"/>
        <end position="250"/>
    </location>
</feature>
<dbReference type="OrthoDB" id="4991875at2759"/>
<proteinExistence type="predicted"/>
<dbReference type="EMBL" id="JAGPYM010000001">
    <property type="protein sequence ID" value="KAH6900805.1"/>
    <property type="molecule type" value="Genomic_DNA"/>
</dbReference>
<feature type="compositionally biased region" description="Low complexity" evidence="1">
    <location>
        <begin position="155"/>
        <end position="199"/>
    </location>
</feature>
<dbReference type="PANTHER" id="PTHR40640:SF1">
    <property type="entry name" value="ANCHORED GLYCOPROTEIN, PUTATIVE (AFU_ORTHOLOGUE AFUA_8G04860)-RELATED"/>
    <property type="match status" value="1"/>
</dbReference>
<feature type="compositionally biased region" description="Polar residues" evidence="1">
    <location>
        <begin position="200"/>
        <end position="224"/>
    </location>
</feature>
<organism evidence="3 4">
    <name type="scientific">Thelonectria olida</name>
    <dbReference type="NCBI Taxonomy" id="1576542"/>
    <lineage>
        <taxon>Eukaryota</taxon>
        <taxon>Fungi</taxon>
        <taxon>Dikarya</taxon>
        <taxon>Ascomycota</taxon>
        <taxon>Pezizomycotina</taxon>
        <taxon>Sordariomycetes</taxon>
        <taxon>Hypocreomycetidae</taxon>
        <taxon>Hypocreales</taxon>
        <taxon>Nectriaceae</taxon>
        <taxon>Thelonectria</taxon>
    </lineage>
</organism>
<evidence type="ECO:0000256" key="2">
    <source>
        <dbReference type="SAM" id="SignalP"/>
    </source>
</evidence>
<keyword evidence="4" id="KW-1185">Reference proteome</keyword>
<dbReference type="AlphaFoldDB" id="A0A9P8WJJ5"/>